<name>A0ABQ4C3W4_9ACTN</name>
<keyword evidence="3" id="KW-1185">Reference proteome</keyword>
<dbReference type="Gene3D" id="3.40.50.150">
    <property type="entry name" value="Vaccinia Virus protein VP39"/>
    <property type="match status" value="1"/>
</dbReference>
<proteinExistence type="predicted"/>
<keyword evidence="2" id="KW-0489">Methyltransferase</keyword>
<accession>A0ABQ4C3W4</accession>
<protein>
    <submittedName>
        <fullName evidence="2">SAM-dependent methyltransferase</fullName>
    </submittedName>
</protein>
<evidence type="ECO:0000259" key="1">
    <source>
        <dbReference type="Pfam" id="PF13847"/>
    </source>
</evidence>
<sequence>MQTRLDRLWTYTPVAARCLTCLMDRQLLSSIAHTHHPIAAPISEVNVNRLLHRTNRDPAARVLDLGCGECAWALQALAHFPSAHADGVDVSRYALGRARAAAAERGLADRLTLHERDAREFVSDRAYDLVLCVGSTHAFGGFAGTLEMADRYVRSDGVLLIGESFWQVPPTRAALTALNANEQDYTDLAGLIDLAEKVGWSPEYAHVSDAAEWDDYEWSWTGSLTSWALDNPGHRHSAKALAVAREHRDGWLRGYRGVLGFVTLVLRRG</sequence>
<feature type="domain" description="Methyltransferase" evidence="1">
    <location>
        <begin position="58"/>
        <end position="171"/>
    </location>
</feature>
<dbReference type="InterPro" id="IPR025714">
    <property type="entry name" value="Methyltranfer_dom"/>
</dbReference>
<dbReference type="CDD" id="cd02440">
    <property type="entry name" value="AdoMet_MTases"/>
    <property type="match status" value="1"/>
</dbReference>
<keyword evidence="2" id="KW-0808">Transferase</keyword>
<comment type="caution">
    <text evidence="2">The sequence shown here is derived from an EMBL/GenBank/DDBJ whole genome shotgun (WGS) entry which is preliminary data.</text>
</comment>
<evidence type="ECO:0000313" key="3">
    <source>
        <dbReference type="Proteomes" id="UP000624325"/>
    </source>
</evidence>
<reference evidence="2 3" key="1">
    <citation type="submission" date="2021-01" db="EMBL/GenBank/DDBJ databases">
        <title>Whole genome shotgun sequence of Asanoa iriomotensis NBRC 100142.</title>
        <authorList>
            <person name="Komaki H."/>
            <person name="Tamura T."/>
        </authorList>
    </citation>
    <scope>NUCLEOTIDE SEQUENCE [LARGE SCALE GENOMIC DNA]</scope>
    <source>
        <strain evidence="2 3">NBRC 100142</strain>
    </source>
</reference>
<evidence type="ECO:0000313" key="2">
    <source>
        <dbReference type="EMBL" id="GIF57452.1"/>
    </source>
</evidence>
<dbReference type="PANTHER" id="PTHR43464">
    <property type="entry name" value="METHYLTRANSFERASE"/>
    <property type="match status" value="1"/>
</dbReference>
<dbReference type="GO" id="GO:0032259">
    <property type="term" value="P:methylation"/>
    <property type="evidence" value="ECO:0007669"/>
    <property type="project" value="UniProtKB-KW"/>
</dbReference>
<dbReference type="Pfam" id="PF13847">
    <property type="entry name" value="Methyltransf_31"/>
    <property type="match status" value="1"/>
</dbReference>
<dbReference type="InterPro" id="IPR029063">
    <property type="entry name" value="SAM-dependent_MTases_sf"/>
</dbReference>
<dbReference type="PANTHER" id="PTHR43464:SF3">
    <property type="entry name" value="SAM-DEPENDENT METHYLTRANSFERASE"/>
    <property type="match status" value="1"/>
</dbReference>
<organism evidence="2 3">
    <name type="scientific">Asanoa iriomotensis</name>
    <dbReference type="NCBI Taxonomy" id="234613"/>
    <lineage>
        <taxon>Bacteria</taxon>
        <taxon>Bacillati</taxon>
        <taxon>Actinomycetota</taxon>
        <taxon>Actinomycetes</taxon>
        <taxon>Micromonosporales</taxon>
        <taxon>Micromonosporaceae</taxon>
        <taxon>Asanoa</taxon>
    </lineage>
</organism>
<dbReference type="Proteomes" id="UP000624325">
    <property type="component" value="Unassembled WGS sequence"/>
</dbReference>
<dbReference type="EMBL" id="BONC01000023">
    <property type="protein sequence ID" value="GIF57452.1"/>
    <property type="molecule type" value="Genomic_DNA"/>
</dbReference>
<dbReference type="GO" id="GO:0008168">
    <property type="term" value="F:methyltransferase activity"/>
    <property type="evidence" value="ECO:0007669"/>
    <property type="project" value="UniProtKB-KW"/>
</dbReference>
<gene>
    <name evidence="2" type="ORF">Air01nite_35470</name>
</gene>
<dbReference type="SUPFAM" id="SSF53335">
    <property type="entry name" value="S-adenosyl-L-methionine-dependent methyltransferases"/>
    <property type="match status" value="1"/>
</dbReference>